<dbReference type="PANTHER" id="PTHR21319:SF0">
    <property type="entry name" value="AND RING FINGER DOMAIN PROTEIN, PUTATIVE (AFU_ORTHOLOGUE AFUA_1G08900)-RELATED"/>
    <property type="match status" value="1"/>
</dbReference>
<proteinExistence type="predicted"/>
<gene>
    <name evidence="8" type="ORF">CHC_T00006933001</name>
</gene>
<evidence type="ECO:0000259" key="7">
    <source>
        <dbReference type="PROSITE" id="PS51270"/>
    </source>
</evidence>
<reference evidence="9" key="1">
    <citation type="journal article" date="2013" name="Proc. Natl. Acad. Sci. U.S.A.">
        <title>Genome structure and metabolic features in the red seaweed Chondrus crispus shed light on evolution of the Archaeplastida.</title>
        <authorList>
            <person name="Collen J."/>
            <person name="Porcel B."/>
            <person name="Carre W."/>
            <person name="Ball S.G."/>
            <person name="Chaparro C."/>
            <person name="Tonon T."/>
            <person name="Barbeyron T."/>
            <person name="Michel G."/>
            <person name="Noel B."/>
            <person name="Valentin K."/>
            <person name="Elias M."/>
            <person name="Artiguenave F."/>
            <person name="Arun A."/>
            <person name="Aury J.M."/>
            <person name="Barbosa-Neto J.F."/>
            <person name="Bothwell J.H."/>
            <person name="Bouget F.Y."/>
            <person name="Brillet L."/>
            <person name="Cabello-Hurtado F."/>
            <person name="Capella-Gutierrez S."/>
            <person name="Charrier B."/>
            <person name="Cladiere L."/>
            <person name="Cock J.M."/>
            <person name="Coelho S.M."/>
            <person name="Colleoni C."/>
            <person name="Czjzek M."/>
            <person name="Da Silva C."/>
            <person name="Delage L."/>
            <person name="Denoeud F."/>
            <person name="Deschamps P."/>
            <person name="Dittami S.M."/>
            <person name="Gabaldon T."/>
            <person name="Gachon C.M."/>
            <person name="Groisillier A."/>
            <person name="Herve C."/>
            <person name="Jabbari K."/>
            <person name="Katinka M."/>
            <person name="Kloareg B."/>
            <person name="Kowalczyk N."/>
            <person name="Labadie K."/>
            <person name="Leblanc C."/>
            <person name="Lopez P.J."/>
            <person name="McLachlan D.H."/>
            <person name="Meslet-Cladiere L."/>
            <person name="Moustafa A."/>
            <person name="Nehr Z."/>
            <person name="Nyvall Collen P."/>
            <person name="Panaud O."/>
            <person name="Partensky F."/>
            <person name="Poulain J."/>
            <person name="Rensing S.A."/>
            <person name="Rousvoal S."/>
            <person name="Samson G."/>
            <person name="Symeonidi A."/>
            <person name="Weissenbach J."/>
            <person name="Zambounis A."/>
            <person name="Wincker P."/>
            <person name="Boyen C."/>
        </authorList>
    </citation>
    <scope>NUCLEOTIDE SEQUENCE [LARGE SCALE GENOMIC DNA]</scope>
    <source>
        <strain evidence="9">cv. Stackhouse</strain>
    </source>
</reference>
<evidence type="ECO:0000256" key="5">
    <source>
        <dbReference type="SAM" id="MobiDB-lite"/>
    </source>
</evidence>
<evidence type="ECO:0000313" key="8">
    <source>
        <dbReference type="EMBL" id="CDF40046.1"/>
    </source>
</evidence>
<dbReference type="PhylomeDB" id="R7QRE5"/>
<dbReference type="OrthoDB" id="411372at2759"/>
<keyword evidence="2 4" id="KW-0863">Zinc-finger</keyword>
<dbReference type="InterPro" id="IPR008913">
    <property type="entry name" value="Znf_CHY"/>
</dbReference>
<sequence>MHDAVRAIQQDPALSESQQAERIHNLFAGARQPALSRDPDHTGHPTRRFSGKGVSKCYENYARNCWLKAACCGKYYPCRRCLDEDEDHGIDRHAAELVACVACGDQDKPVADNCRSCVVVFQTRRRTSDTCCQVGRYFCGACKFFDDSKGKEVYHCHRCGICRVGKGLGIDQHHCNGCGNCFPIDTRDLHPCGERSLDAKCPICTHYPSQCYQNY</sequence>
<dbReference type="PANTHER" id="PTHR21319">
    <property type="entry name" value="RING FINGER AND CHY ZINC FINGER DOMAIN-CONTAINING PROTEIN 1"/>
    <property type="match status" value="1"/>
</dbReference>
<evidence type="ECO:0000256" key="4">
    <source>
        <dbReference type="PROSITE-ProRule" id="PRU00601"/>
    </source>
</evidence>
<dbReference type="PROSITE" id="PS51266">
    <property type="entry name" value="ZF_CHY"/>
    <property type="match status" value="1"/>
</dbReference>
<name>R7QRE5_CHOCR</name>
<organism evidence="8 9">
    <name type="scientific">Chondrus crispus</name>
    <name type="common">Carrageen Irish moss</name>
    <name type="synonym">Polymorpha crispa</name>
    <dbReference type="NCBI Taxonomy" id="2769"/>
    <lineage>
        <taxon>Eukaryota</taxon>
        <taxon>Rhodophyta</taxon>
        <taxon>Florideophyceae</taxon>
        <taxon>Rhodymeniophycidae</taxon>
        <taxon>Gigartinales</taxon>
        <taxon>Gigartinaceae</taxon>
        <taxon>Chondrus</taxon>
    </lineage>
</organism>
<dbReference type="Gramene" id="CDF40046">
    <property type="protein sequence ID" value="CDF40046"/>
    <property type="gene ID" value="CHC_T00006933001"/>
</dbReference>
<keyword evidence="3" id="KW-0862">Zinc</keyword>
<dbReference type="AlphaFoldDB" id="R7QRE5"/>
<dbReference type="GO" id="GO:0005634">
    <property type="term" value="C:nucleus"/>
    <property type="evidence" value="ECO:0007669"/>
    <property type="project" value="TreeGrafter"/>
</dbReference>
<evidence type="ECO:0000259" key="6">
    <source>
        <dbReference type="PROSITE" id="PS51266"/>
    </source>
</evidence>
<dbReference type="PROSITE" id="PS51270">
    <property type="entry name" value="ZF_CTCHY"/>
    <property type="match status" value="1"/>
</dbReference>
<dbReference type="GeneID" id="17318058"/>
<feature type="domain" description="CTCHY-type" evidence="7">
    <location>
        <begin position="134"/>
        <end position="200"/>
    </location>
</feature>
<dbReference type="EMBL" id="HG002116">
    <property type="protein sequence ID" value="CDF40046.1"/>
    <property type="molecule type" value="Genomic_DNA"/>
</dbReference>
<keyword evidence="1" id="KW-0479">Metal-binding</keyword>
<dbReference type="GO" id="GO:0008270">
    <property type="term" value="F:zinc ion binding"/>
    <property type="evidence" value="ECO:0007669"/>
    <property type="project" value="UniProtKB-KW"/>
</dbReference>
<evidence type="ECO:0000256" key="1">
    <source>
        <dbReference type="ARBA" id="ARBA00022723"/>
    </source>
</evidence>
<protein>
    <recommendedName>
        <fullName evidence="10">CHY-type domain-containing protein</fullName>
    </recommendedName>
</protein>
<dbReference type="RefSeq" id="XP_005710340.1">
    <property type="nucleotide sequence ID" value="XM_005710283.1"/>
</dbReference>
<dbReference type="STRING" id="2769.R7QRE5"/>
<dbReference type="SUPFAM" id="SSF161245">
    <property type="entry name" value="Zinc hairpin stack"/>
    <property type="match status" value="1"/>
</dbReference>
<dbReference type="SUPFAM" id="SSF161219">
    <property type="entry name" value="CHY zinc finger-like"/>
    <property type="match status" value="1"/>
</dbReference>
<feature type="region of interest" description="Disordered" evidence="5">
    <location>
        <begin position="31"/>
        <end position="50"/>
    </location>
</feature>
<keyword evidence="9" id="KW-1185">Reference proteome</keyword>
<dbReference type="GO" id="GO:0061630">
    <property type="term" value="F:ubiquitin protein ligase activity"/>
    <property type="evidence" value="ECO:0007669"/>
    <property type="project" value="TreeGrafter"/>
</dbReference>
<dbReference type="GO" id="GO:0016567">
    <property type="term" value="P:protein ubiquitination"/>
    <property type="evidence" value="ECO:0007669"/>
    <property type="project" value="TreeGrafter"/>
</dbReference>
<dbReference type="Proteomes" id="UP000012073">
    <property type="component" value="Unassembled WGS sequence"/>
</dbReference>
<evidence type="ECO:0000313" key="9">
    <source>
        <dbReference type="Proteomes" id="UP000012073"/>
    </source>
</evidence>
<dbReference type="InterPro" id="IPR037274">
    <property type="entry name" value="Znf_CHY_sf"/>
</dbReference>
<evidence type="ECO:0000256" key="3">
    <source>
        <dbReference type="ARBA" id="ARBA00022833"/>
    </source>
</evidence>
<dbReference type="InterPro" id="IPR037275">
    <property type="entry name" value="Znf_CTCHY_sf"/>
</dbReference>
<accession>R7QRE5</accession>
<dbReference type="KEGG" id="ccp:CHC_T00006933001"/>
<dbReference type="Pfam" id="PF05495">
    <property type="entry name" value="zf-CHY"/>
    <property type="match status" value="1"/>
</dbReference>
<evidence type="ECO:0008006" key="10">
    <source>
        <dbReference type="Google" id="ProtNLM"/>
    </source>
</evidence>
<evidence type="ECO:0000256" key="2">
    <source>
        <dbReference type="ARBA" id="ARBA00022771"/>
    </source>
</evidence>
<feature type="domain" description="CHY-type" evidence="6">
    <location>
        <begin position="51"/>
        <end position="119"/>
    </location>
</feature>
<dbReference type="InterPro" id="IPR017921">
    <property type="entry name" value="Znf_CTCHY"/>
</dbReference>
<dbReference type="GO" id="GO:0006511">
    <property type="term" value="P:ubiquitin-dependent protein catabolic process"/>
    <property type="evidence" value="ECO:0007669"/>
    <property type="project" value="TreeGrafter"/>
</dbReference>